<keyword evidence="2" id="KW-1185">Reference proteome</keyword>
<organism evidence="1 2">
    <name type="scientific">Streptomyces cavernicola</name>
    <dbReference type="NCBI Taxonomy" id="3043613"/>
    <lineage>
        <taxon>Bacteria</taxon>
        <taxon>Bacillati</taxon>
        <taxon>Actinomycetota</taxon>
        <taxon>Actinomycetes</taxon>
        <taxon>Kitasatosporales</taxon>
        <taxon>Streptomycetaceae</taxon>
        <taxon>Streptomyces</taxon>
    </lineage>
</organism>
<name>A0ABT6SIE8_9ACTN</name>
<dbReference type="EMBL" id="JASCIQ010000039">
    <property type="protein sequence ID" value="MDI3407953.1"/>
    <property type="molecule type" value="Genomic_DNA"/>
</dbReference>
<protein>
    <submittedName>
        <fullName evidence="1">Uncharacterized protein</fullName>
    </submittedName>
</protein>
<proteinExistence type="predicted"/>
<reference evidence="1 2" key="1">
    <citation type="submission" date="2023-05" db="EMBL/GenBank/DDBJ databases">
        <title>Draft genome sequence of Streptomyces sp. B-S-A6 isolated from a cave soil in Thailand.</title>
        <authorList>
            <person name="Chamroensaksri N."/>
            <person name="Muangham S."/>
        </authorList>
    </citation>
    <scope>NUCLEOTIDE SEQUENCE [LARGE SCALE GENOMIC DNA]</scope>
    <source>
        <strain evidence="1 2">B-S-A6</strain>
    </source>
</reference>
<gene>
    <name evidence="1" type="ORF">QIS96_29575</name>
</gene>
<accession>A0ABT6SIE8</accession>
<evidence type="ECO:0000313" key="1">
    <source>
        <dbReference type="EMBL" id="MDI3407953.1"/>
    </source>
</evidence>
<dbReference type="Proteomes" id="UP001223978">
    <property type="component" value="Unassembled WGS sequence"/>
</dbReference>
<comment type="caution">
    <text evidence="1">The sequence shown here is derived from an EMBL/GenBank/DDBJ whole genome shotgun (WGS) entry which is preliminary data.</text>
</comment>
<sequence length="111" mass="12164">MANLRKQVDVAHCIARFFEGVLCWLLPAPGRHRATHDGSFPCPTPLGLACPPSQTPALSGEAIGLVRPYLVAHEERRAAQRQRARRRVLWFAVHGIDLGPRTIHGVEVGAS</sequence>
<evidence type="ECO:0000313" key="2">
    <source>
        <dbReference type="Proteomes" id="UP001223978"/>
    </source>
</evidence>